<gene>
    <name evidence="9" type="ORF">SAMN06265338_10729</name>
</gene>
<feature type="domain" description="HTH luxR-type" evidence="7">
    <location>
        <begin position="137"/>
        <end position="202"/>
    </location>
</feature>
<dbReference type="GO" id="GO:0000160">
    <property type="term" value="P:phosphorelay signal transduction system"/>
    <property type="evidence" value="ECO:0007669"/>
    <property type="project" value="UniProtKB-KW"/>
</dbReference>
<dbReference type="PROSITE" id="PS50110">
    <property type="entry name" value="RESPONSE_REGULATORY"/>
    <property type="match status" value="1"/>
</dbReference>
<dbReference type="InterPro" id="IPR001789">
    <property type="entry name" value="Sig_transdc_resp-reg_receiver"/>
</dbReference>
<feature type="domain" description="Response regulatory" evidence="8">
    <location>
        <begin position="7"/>
        <end position="121"/>
    </location>
</feature>
<sequence length="220" mass="23540">MNGSAPAVYIVDDDPAVRESLVLLMETEGLLARSFPSARDFLAAGPENWRGCVVTDVRMGEMSGMDLLAQVKQTAPHLPVVMITAYGDVPLAVEAMKLGASDFLEKPYAEREFIAAVRGALNEAANAEARTGVRLEMERKFQTLSASERRVLGGLLEGKLNKTAAYEMGVSLRTVEALRASVMTKLGADSLSDLVRATMRAGLDRIISSAAAETGPFPPP</sequence>
<protein>
    <submittedName>
        <fullName evidence="9">Two component transcriptional regulator, LuxR family</fullName>
    </submittedName>
</protein>
<evidence type="ECO:0000313" key="9">
    <source>
        <dbReference type="EMBL" id="SNB75731.1"/>
    </source>
</evidence>
<dbReference type="Pfam" id="PF00196">
    <property type="entry name" value="GerE"/>
    <property type="match status" value="1"/>
</dbReference>
<feature type="modified residue" description="4-aspartylphosphate" evidence="6">
    <location>
        <position position="56"/>
    </location>
</feature>
<dbReference type="RefSeq" id="WP_088521270.1">
    <property type="nucleotide sequence ID" value="NZ_FYDG01000007.1"/>
</dbReference>
<dbReference type="SMART" id="SM00448">
    <property type="entry name" value="REC"/>
    <property type="match status" value="1"/>
</dbReference>
<dbReference type="PANTHER" id="PTHR44688:SF16">
    <property type="entry name" value="DNA-BINDING TRANSCRIPTIONAL ACTIVATOR DEVR_DOSR"/>
    <property type="match status" value="1"/>
</dbReference>
<dbReference type="FunFam" id="3.40.50.2300:FF:000018">
    <property type="entry name" value="DNA-binding transcriptional regulator NtrC"/>
    <property type="match status" value="1"/>
</dbReference>
<accession>A0A212RT97</accession>
<dbReference type="CDD" id="cd06170">
    <property type="entry name" value="LuxR_C_like"/>
    <property type="match status" value="1"/>
</dbReference>
<evidence type="ECO:0000259" key="8">
    <source>
        <dbReference type="PROSITE" id="PS50110"/>
    </source>
</evidence>
<evidence type="ECO:0000259" key="7">
    <source>
        <dbReference type="PROSITE" id="PS50043"/>
    </source>
</evidence>
<dbReference type="InterPro" id="IPR011006">
    <property type="entry name" value="CheY-like_superfamily"/>
</dbReference>
<evidence type="ECO:0000256" key="5">
    <source>
        <dbReference type="ARBA" id="ARBA00023163"/>
    </source>
</evidence>
<dbReference type="PROSITE" id="PS50043">
    <property type="entry name" value="HTH_LUXR_2"/>
    <property type="match status" value="1"/>
</dbReference>
<evidence type="ECO:0000256" key="3">
    <source>
        <dbReference type="ARBA" id="ARBA00023015"/>
    </source>
</evidence>
<dbReference type="Proteomes" id="UP000198418">
    <property type="component" value="Unassembled WGS sequence"/>
</dbReference>
<reference evidence="10" key="1">
    <citation type="submission" date="2017-06" db="EMBL/GenBank/DDBJ databases">
        <authorList>
            <person name="Varghese N."/>
            <person name="Submissions S."/>
        </authorList>
    </citation>
    <scope>NUCLEOTIDE SEQUENCE [LARGE SCALE GENOMIC DNA]</scope>
    <source>
        <strain evidence="10">DSM 137</strain>
    </source>
</reference>
<evidence type="ECO:0000256" key="4">
    <source>
        <dbReference type="ARBA" id="ARBA00023125"/>
    </source>
</evidence>
<dbReference type="GO" id="GO:0006355">
    <property type="term" value="P:regulation of DNA-templated transcription"/>
    <property type="evidence" value="ECO:0007669"/>
    <property type="project" value="InterPro"/>
</dbReference>
<dbReference type="Gene3D" id="3.40.50.2300">
    <property type="match status" value="1"/>
</dbReference>
<dbReference type="Pfam" id="PF00072">
    <property type="entry name" value="Response_reg"/>
    <property type="match status" value="1"/>
</dbReference>
<dbReference type="PRINTS" id="PR00038">
    <property type="entry name" value="HTHLUXR"/>
</dbReference>
<dbReference type="SMART" id="SM00421">
    <property type="entry name" value="HTH_LUXR"/>
    <property type="match status" value="1"/>
</dbReference>
<dbReference type="SUPFAM" id="SSF46894">
    <property type="entry name" value="C-terminal effector domain of the bipartite response regulators"/>
    <property type="match status" value="1"/>
</dbReference>
<keyword evidence="4" id="KW-0238">DNA-binding</keyword>
<evidence type="ECO:0000313" key="10">
    <source>
        <dbReference type="Proteomes" id="UP000198418"/>
    </source>
</evidence>
<dbReference type="Gene3D" id="1.10.10.10">
    <property type="entry name" value="Winged helix-like DNA-binding domain superfamily/Winged helix DNA-binding domain"/>
    <property type="match status" value="1"/>
</dbReference>
<evidence type="ECO:0000256" key="6">
    <source>
        <dbReference type="PROSITE-ProRule" id="PRU00169"/>
    </source>
</evidence>
<evidence type="ECO:0000256" key="1">
    <source>
        <dbReference type="ARBA" id="ARBA00022553"/>
    </source>
</evidence>
<dbReference type="InterPro" id="IPR000792">
    <property type="entry name" value="Tscrpt_reg_LuxR_C"/>
</dbReference>
<proteinExistence type="predicted"/>
<dbReference type="InterPro" id="IPR016032">
    <property type="entry name" value="Sig_transdc_resp-reg_C-effctor"/>
</dbReference>
<dbReference type="SUPFAM" id="SSF52172">
    <property type="entry name" value="CheY-like"/>
    <property type="match status" value="1"/>
</dbReference>
<dbReference type="PANTHER" id="PTHR44688">
    <property type="entry name" value="DNA-BINDING TRANSCRIPTIONAL ACTIVATOR DEVR_DOSR"/>
    <property type="match status" value="1"/>
</dbReference>
<dbReference type="InterPro" id="IPR036388">
    <property type="entry name" value="WH-like_DNA-bd_sf"/>
</dbReference>
<dbReference type="EMBL" id="FYDG01000007">
    <property type="protein sequence ID" value="SNB75731.1"/>
    <property type="molecule type" value="Genomic_DNA"/>
</dbReference>
<evidence type="ECO:0000256" key="2">
    <source>
        <dbReference type="ARBA" id="ARBA00023012"/>
    </source>
</evidence>
<keyword evidence="5" id="KW-0804">Transcription</keyword>
<keyword evidence="1 6" id="KW-0597">Phosphoprotein</keyword>
<keyword evidence="2" id="KW-0902">Two-component regulatory system</keyword>
<keyword evidence="10" id="KW-1185">Reference proteome</keyword>
<dbReference type="OrthoDB" id="9782655at2"/>
<dbReference type="GO" id="GO:0003677">
    <property type="term" value="F:DNA binding"/>
    <property type="evidence" value="ECO:0007669"/>
    <property type="project" value="UniProtKB-KW"/>
</dbReference>
<organism evidence="9 10">
    <name type="scientific">Rhodoblastus acidophilus</name>
    <name type="common">Rhodopseudomonas acidophila</name>
    <dbReference type="NCBI Taxonomy" id="1074"/>
    <lineage>
        <taxon>Bacteria</taxon>
        <taxon>Pseudomonadati</taxon>
        <taxon>Pseudomonadota</taxon>
        <taxon>Alphaproteobacteria</taxon>
        <taxon>Hyphomicrobiales</taxon>
        <taxon>Rhodoblastaceae</taxon>
        <taxon>Rhodoblastus</taxon>
    </lineage>
</organism>
<name>A0A212RT97_RHOAC</name>
<dbReference type="AlphaFoldDB" id="A0A212RT97"/>
<keyword evidence="3" id="KW-0805">Transcription regulation</keyword>